<dbReference type="InterPro" id="IPR027450">
    <property type="entry name" value="AlkB-like"/>
</dbReference>
<evidence type="ECO:0000256" key="4">
    <source>
        <dbReference type="ARBA" id="ARBA00023004"/>
    </source>
</evidence>
<evidence type="ECO:0000259" key="6">
    <source>
        <dbReference type="PROSITE" id="PS51471"/>
    </source>
</evidence>
<gene>
    <name evidence="7" type="ORF">GUITHDRAFT_137971</name>
</gene>
<dbReference type="GO" id="GO:0035515">
    <property type="term" value="F:oxidative RNA demethylase activity"/>
    <property type="evidence" value="ECO:0007669"/>
    <property type="project" value="TreeGrafter"/>
</dbReference>
<keyword evidence="3" id="KW-0560">Oxidoreductase</keyword>
<dbReference type="STRING" id="905079.L1JFB7"/>
<keyword evidence="4 5" id="KW-0408">Iron</keyword>
<dbReference type="EMBL" id="JH992992">
    <property type="protein sequence ID" value="EKX47012.1"/>
    <property type="molecule type" value="Genomic_DNA"/>
</dbReference>
<sequence length="315" mass="35680">MGRHKKRDPSPLQQLEQLQPFKAAEKRFKRYQGLRTDFSDVLRFRRELTQGPQDVEAHAVPGREGLFVFPGLLSASEQISLLERCLKVYPRPPHKSNLLPLHGRVSSADGLKIDDPWAQEQLVAQLSWVTLGYQYDWTARRYPEEEKFPVPQVRSPSTRTEPLIRMQEICALVDEVSSRMKRKQIVPEAVIVNYYSHSRTLGGHLDDVEPDQESPIISISLGCSAVFLAGGRTKDEEPIPLLLRSGDVMVMSGESRRCYHGVPRILSWGELNHALNALLMSVLVAEEEKAYFPEAQQLVSPADLKYPFLWGSPGL</sequence>
<evidence type="ECO:0000256" key="2">
    <source>
        <dbReference type="ARBA" id="ARBA00022964"/>
    </source>
</evidence>
<dbReference type="GeneID" id="17303554"/>
<keyword evidence="1 5" id="KW-0479">Metal-binding</keyword>
<dbReference type="RefSeq" id="XP_005833992.1">
    <property type="nucleotide sequence ID" value="XM_005833935.1"/>
</dbReference>
<dbReference type="Pfam" id="PF13532">
    <property type="entry name" value="2OG-FeII_Oxy_2"/>
    <property type="match status" value="1"/>
</dbReference>
<evidence type="ECO:0000256" key="1">
    <source>
        <dbReference type="ARBA" id="ARBA00022723"/>
    </source>
</evidence>
<dbReference type="Proteomes" id="UP000011087">
    <property type="component" value="Unassembled WGS sequence"/>
</dbReference>
<reference evidence="9" key="2">
    <citation type="submission" date="2012-11" db="EMBL/GenBank/DDBJ databases">
        <authorList>
            <person name="Kuo A."/>
            <person name="Curtis B.A."/>
            <person name="Tanifuji G."/>
            <person name="Burki F."/>
            <person name="Gruber A."/>
            <person name="Irimia M."/>
            <person name="Maruyama S."/>
            <person name="Arias M.C."/>
            <person name="Ball S.G."/>
            <person name="Gile G.H."/>
            <person name="Hirakawa Y."/>
            <person name="Hopkins J.F."/>
            <person name="Rensing S.A."/>
            <person name="Schmutz J."/>
            <person name="Symeonidi A."/>
            <person name="Elias M."/>
            <person name="Eveleigh R.J."/>
            <person name="Herman E.K."/>
            <person name="Klute M.J."/>
            <person name="Nakayama T."/>
            <person name="Obornik M."/>
            <person name="Reyes-Prieto A."/>
            <person name="Armbrust E.V."/>
            <person name="Aves S.J."/>
            <person name="Beiko R.G."/>
            <person name="Coutinho P."/>
            <person name="Dacks J.B."/>
            <person name="Durnford D.G."/>
            <person name="Fast N.M."/>
            <person name="Green B.R."/>
            <person name="Grisdale C."/>
            <person name="Hempe F."/>
            <person name="Henrissat B."/>
            <person name="Hoppner M.P."/>
            <person name="Ishida K.-I."/>
            <person name="Kim E."/>
            <person name="Koreny L."/>
            <person name="Kroth P.G."/>
            <person name="Liu Y."/>
            <person name="Malik S.-B."/>
            <person name="Maier U.G."/>
            <person name="McRose D."/>
            <person name="Mock T."/>
            <person name="Neilson J.A."/>
            <person name="Onodera N.T."/>
            <person name="Poole A.M."/>
            <person name="Pritham E.J."/>
            <person name="Richards T.A."/>
            <person name="Rocap G."/>
            <person name="Roy S.W."/>
            <person name="Sarai C."/>
            <person name="Schaack S."/>
            <person name="Shirato S."/>
            <person name="Slamovits C.H."/>
            <person name="Spencer D.F."/>
            <person name="Suzuki S."/>
            <person name="Worden A.Z."/>
            <person name="Zauner S."/>
            <person name="Barry K."/>
            <person name="Bell C."/>
            <person name="Bharti A.K."/>
            <person name="Crow J.A."/>
            <person name="Grimwood J."/>
            <person name="Kramer R."/>
            <person name="Lindquist E."/>
            <person name="Lucas S."/>
            <person name="Salamov A."/>
            <person name="McFadden G.I."/>
            <person name="Lane C.E."/>
            <person name="Keeling P.J."/>
            <person name="Gray M.W."/>
            <person name="Grigoriev I.V."/>
            <person name="Archibald J.M."/>
        </authorList>
    </citation>
    <scope>NUCLEOTIDE SEQUENCE</scope>
    <source>
        <strain evidence="9">CCMP2712</strain>
    </source>
</reference>
<dbReference type="GO" id="GO:0035516">
    <property type="term" value="F:broad specificity oxidative DNA demethylase activity"/>
    <property type="evidence" value="ECO:0007669"/>
    <property type="project" value="TreeGrafter"/>
</dbReference>
<feature type="binding site" evidence="5">
    <location>
        <position position="206"/>
    </location>
    <ligand>
        <name>Fe cation</name>
        <dbReference type="ChEBI" id="CHEBI:24875"/>
        <note>catalytic</note>
    </ligand>
</feature>
<dbReference type="KEGG" id="gtt:GUITHDRAFT_137971"/>
<dbReference type="InterPro" id="IPR004574">
    <property type="entry name" value="Alkb"/>
</dbReference>
<dbReference type="GO" id="GO:0008198">
    <property type="term" value="F:ferrous iron binding"/>
    <property type="evidence" value="ECO:0007669"/>
    <property type="project" value="TreeGrafter"/>
</dbReference>
<feature type="binding site" evidence="5">
    <location>
        <position position="260"/>
    </location>
    <ligand>
        <name>Fe cation</name>
        <dbReference type="ChEBI" id="CHEBI:24875"/>
        <note>catalytic</note>
    </ligand>
</feature>
<dbReference type="HOGENOM" id="CLU_029471_2_0_1"/>
<dbReference type="EnsemblProtists" id="EKX47012">
    <property type="protein sequence ID" value="EKX47012"/>
    <property type="gene ID" value="GUITHDRAFT_137971"/>
</dbReference>
<feature type="domain" description="Fe2OG dioxygenase" evidence="6">
    <location>
        <begin position="186"/>
        <end position="281"/>
    </location>
</feature>
<dbReference type="PROSITE" id="PS51471">
    <property type="entry name" value="FE2OG_OXY"/>
    <property type="match status" value="1"/>
</dbReference>
<dbReference type="InterPro" id="IPR037151">
    <property type="entry name" value="AlkB-like_sf"/>
</dbReference>
<keyword evidence="2" id="KW-0223">Dioxygenase</keyword>
<evidence type="ECO:0000256" key="5">
    <source>
        <dbReference type="PIRSR" id="PIRSR604574-2"/>
    </source>
</evidence>
<keyword evidence="9" id="KW-1185">Reference proteome</keyword>
<reference evidence="7 9" key="1">
    <citation type="journal article" date="2012" name="Nature">
        <title>Algal genomes reveal evolutionary mosaicism and the fate of nucleomorphs.</title>
        <authorList>
            <consortium name="DOE Joint Genome Institute"/>
            <person name="Curtis B.A."/>
            <person name="Tanifuji G."/>
            <person name="Burki F."/>
            <person name="Gruber A."/>
            <person name="Irimia M."/>
            <person name="Maruyama S."/>
            <person name="Arias M.C."/>
            <person name="Ball S.G."/>
            <person name="Gile G.H."/>
            <person name="Hirakawa Y."/>
            <person name="Hopkins J.F."/>
            <person name="Kuo A."/>
            <person name="Rensing S.A."/>
            <person name="Schmutz J."/>
            <person name="Symeonidi A."/>
            <person name="Elias M."/>
            <person name="Eveleigh R.J."/>
            <person name="Herman E.K."/>
            <person name="Klute M.J."/>
            <person name="Nakayama T."/>
            <person name="Obornik M."/>
            <person name="Reyes-Prieto A."/>
            <person name="Armbrust E.V."/>
            <person name="Aves S.J."/>
            <person name="Beiko R.G."/>
            <person name="Coutinho P."/>
            <person name="Dacks J.B."/>
            <person name="Durnford D.G."/>
            <person name="Fast N.M."/>
            <person name="Green B.R."/>
            <person name="Grisdale C.J."/>
            <person name="Hempel F."/>
            <person name="Henrissat B."/>
            <person name="Hoppner M.P."/>
            <person name="Ishida K."/>
            <person name="Kim E."/>
            <person name="Koreny L."/>
            <person name="Kroth P.G."/>
            <person name="Liu Y."/>
            <person name="Malik S.B."/>
            <person name="Maier U.G."/>
            <person name="McRose D."/>
            <person name="Mock T."/>
            <person name="Neilson J.A."/>
            <person name="Onodera N.T."/>
            <person name="Poole A.M."/>
            <person name="Pritham E.J."/>
            <person name="Richards T.A."/>
            <person name="Rocap G."/>
            <person name="Roy S.W."/>
            <person name="Sarai C."/>
            <person name="Schaack S."/>
            <person name="Shirato S."/>
            <person name="Slamovits C.H."/>
            <person name="Spencer D.F."/>
            <person name="Suzuki S."/>
            <person name="Worden A.Z."/>
            <person name="Zauner S."/>
            <person name="Barry K."/>
            <person name="Bell C."/>
            <person name="Bharti A.K."/>
            <person name="Crow J.A."/>
            <person name="Grimwood J."/>
            <person name="Kramer R."/>
            <person name="Lindquist E."/>
            <person name="Lucas S."/>
            <person name="Salamov A."/>
            <person name="McFadden G.I."/>
            <person name="Lane C.E."/>
            <person name="Keeling P.J."/>
            <person name="Gray M.W."/>
            <person name="Grigoriev I.V."/>
            <person name="Archibald J.M."/>
        </authorList>
    </citation>
    <scope>NUCLEOTIDE SEQUENCE</scope>
    <source>
        <strain evidence="7 9">CCMP2712</strain>
    </source>
</reference>
<dbReference type="InterPro" id="IPR005123">
    <property type="entry name" value="Oxoglu/Fe-dep_dioxygenase_dom"/>
</dbReference>
<evidence type="ECO:0000313" key="9">
    <source>
        <dbReference type="Proteomes" id="UP000011087"/>
    </source>
</evidence>
<dbReference type="PANTHER" id="PTHR16557:SF11">
    <property type="entry name" value="ALPHA-KETOGLUTARATE-DEPENDENT DIOXYGENASE ALKB"/>
    <property type="match status" value="1"/>
</dbReference>
<comment type="cofactor">
    <cofactor evidence="5">
        <name>Fe(2+)</name>
        <dbReference type="ChEBI" id="CHEBI:29033"/>
    </cofactor>
    <text evidence="5">Binds 1 Fe(2+) ion per subunit.</text>
</comment>
<dbReference type="Gene3D" id="2.60.120.590">
    <property type="entry name" value="Alpha-ketoglutarate-dependent dioxygenase AlkB-like"/>
    <property type="match status" value="1"/>
</dbReference>
<dbReference type="SUPFAM" id="SSF51197">
    <property type="entry name" value="Clavaminate synthase-like"/>
    <property type="match status" value="1"/>
</dbReference>
<reference evidence="8" key="3">
    <citation type="submission" date="2015-06" db="UniProtKB">
        <authorList>
            <consortium name="EnsemblProtists"/>
        </authorList>
    </citation>
    <scope>IDENTIFICATION</scope>
</reference>
<proteinExistence type="predicted"/>
<dbReference type="OMA" id="RYHFNNK"/>
<dbReference type="GO" id="GO:0035513">
    <property type="term" value="P:oxidative RNA demethylation"/>
    <property type="evidence" value="ECO:0007669"/>
    <property type="project" value="TreeGrafter"/>
</dbReference>
<dbReference type="OrthoDB" id="6614653at2759"/>
<protein>
    <recommendedName>
        <fullName evidence="6">Fe2OG dioxygenase domain-containing protein</fullName>
    </recommendedName>
</protein>
<dbReference type="PaxDb" id="55529-EKX47012"/>
<dbReference type="GO" id="GO:0005737">
    <property type="term" value="C:cytoplasm"/>
    <property type="evidence" value="ECO:0007669"/>
    <property type="project" value="TreeGrafter"/>
</dbReference>
<feature type="binding site" evidence="5">
    <location>
        <position position="204"/>
    </location>
    <ligand>
        <name>Fe cation</name>
        <dbReference type="ChEBI" id="CHEBI:24875"/>
        <note>catalytic</note>
    </ligand>
</feature>
<name>L1JFB7_GUITC</name>
<dbReference type="PANTHER" id="PTHR16557">
    <property type="entry name" value="ALKYLATED DNA REPAIR PROTEIN ALKB-RELATED"/>
    <property type="match status" value="1"/>
</dbReference>
<evidence type="ECO:0000256" key="3">
    <source>
        <dbReference type="ARBA" id="ARBA00023002"/>
    </source>
</evidence>
<organism evidence="7">
    <name type="scientific">Guillardia theta (strain CCMP2712)</name>
    <name type="common">Cryptophyte</name>
    <dbReference type="NCBI Taxonomy" id="905079"/>
    <lineage>
        <taxon>Eukaryota</taxon>
        <taxon>Cryptophyceae</taxon>
        <taxon>Pyrenomonadales</taxon>
        <taxon>Geminigeraceae</taxon>
        <taxon>Guillardia</taxon>
    </lineage>
</organism>
<evidence type="ECO:0000313" key="7">
    <source>
        <dbReference type="EMBL" id="EKX47012.1"/>
    </source>
</evidence>
<evidence type="ECO:0000313" key="8">
    <source>
        <dbReference type="EnsemblProtists" id="EKX47012"/>
    </source>
</evidence>
<dbReference type="eggNOG" id="KOG2731">
    <property type="taxonomic scope" value="Eukaryota"/>
</dbReference>
<dbReference type="AlphaFoldDB" id="L1JFB7"/>
<accession>L1JFB7</accession>